<dbReference type="EMBL" id="BLIV01000001">
    <property type="protein sequence ID" value="GFE48894.1"/>
    <property type="molecule type" value="Genomic_DNA"/>
</dbReference>
<feature type="chain" id="PRO_5025029873" evidence="2">
    <location>
        <begin position="25"/>
        <end position="249"/>
    </location>
</feature>
<evidence type="ECO:0000256" key="1">
    <source>
        <dbReference type="ARBA" id="ARBA00022729"/>
    </source>
</evidence>
<protein>
    <submittedName>
        <fullName evidence="4">Amino acid ABC transporter substrate-binding protein</fullName>
    </submittedName>
</protein>
<dbReference type="SMART" id="SM00062">
    <property type="entry name" value="PBPb"/>
    <property type="match status" value="1"/>
</dbReference>
<proteinExistence type="predicted"/>
<name>A0A640VMM5_9RHOB</name>
<keyword evidence="5" id="KW-1185">Reference proteome</keyword>
<dbReference type="PANTHER" id="PTHR35936">
    <property type="entry name" value="MEMBRANE-BOUND LYTIC MUREIN TRANSGLYCOSYLASE F"/>
    <property type="match status" value="1"/>
</dbReference>
<feature type="signal peptide" evidence="2">
    <location>
        <begin position="1"/>
        <end position="24"/>
    </location>
</feature>
<keyword evidence="1 2" id="KW-0732">Signal</keyword>
<dbReference type="AlphaFoldDB" id="A0A640VMM5"/>
<dbReference type="InterPro" id="IPR001638">
    <property type="entry name" value="Solute-binding_3/MltF_N"/>
</dbReference>
<dbReference type="PANTHER" id="PTHR35936:SF25">
    <property type="entry name" value="ABC TRANSPORTER SUBSTRATE-BINDING PROTEIN"/>
    <property type="match status" value="1"/>
</dbReference>
<sequence>MPLKARWMTCLSAALTLSASSAFATEKLLVVADEWPPFSGATLPNMGISLDVTQAVLVRAGYQVELAILPWTRVVSGAKSGEYDIITSLFLDTEFEKSLTYSDPFFTTEVKFVRKAGSDIVFDGLDSLKPYVIAVGTGFLYEPEFDSATYLNKFEVTTAIQGVRMVAAGRVDLTLDSTDVIRHAIQSEAPQLIDQVELFGPPLATPEIHMAVSKTRTDHEEIAAAFNAALVEMKADGSLDALLQKHTQN</sequence>
<evidence type="ECO:0000313" key="4">
    <source>
        <dbReference type="EMBL" id="GFE48894.1"/>
    </source>
</evidence>
<dbReference type="Proteomes" id="UP000436522">
    <property type="component" value="Unassembled WGS sequence"/>
</dbReference>
<feature type="domain" description="Solute-binding protein family 3/N-terminal" evidence="3">
    <location>
        <begin position="27"/>
        <end position="249"/>
    </location>
</feature>
<dbReference type="RefSeq" id="WP_159974743.1">
    <property type="nucleotide sequence ID" value="NZ_BLIV01000001.1"/>
</dbReference>
<evidence type="ECO:0000313" key="5">
    <source>
        <dbReference type="Proteomes" id="UP000436522"/>
    </source>
</evidence>
<dbReference type="OrthoDB" id="8477926at2"/>
<organism evidence="4 5">
    <name type="scientific">Roseobacter cerasinus</name>
    <dbReference type="NCBI Taxonomy" id="2602289"/>
    <lineage>
        <taxon>Bacteria</taxon>
        <taxon>Pseudomonadati</taxon>
        <taxon>Pseudomonadota</taxon>
        <taxon>Alphaproteobacteria</taxon>
        <taxon>Rhodobacterales</taxon>
        <taxon>Roseobacteraceae</taxon>
        <taxon>Roseobacter</taxon>
    </lineage>
</organism>
<gene>
    <name evidence="4" type="ORF">So717_06470</name>
</gene>
<accession>A0A640VMM5</accession>
<dbReference type="Pfam" id="PF00497">
    <property type="entry name" value="SBP_bac_3"/>
    <property type="match status" value="1"/>
</dbReference>
<dbReference type="SUPFAM" id="SSF53850">
    <property type="entry name" value="Periplasmic binding protein-like II"/>
    <property type="match status" value="1"/>
</dbReference>
<comment type="caution">
    <text evidence="4">The sequence shown here is derived from an EMBL/GenBank/DDBJ whole genome shotgun (WGS) entry which is preliminary data.</text>
</comment>
<dbReference type="Gene3D" id="3.40.190.10">
    <property type="entry name" value="Periplasmic binding protein-like II"/>
    <property type="match status" value="2"/>
</dbReference>
<evidence type="ECO:0000256" key="2">
    <source>
        <dbReference type="SAM" id="SignalP"/>
    </source>
</evidence>
<reference evidence="4 5" key="1">
    <citation type="submission" date="2019-12" db="EMBL/GenBank/DDBJ databases">
        <title>Roseobacter cerasinus sp. nov., isolated from seawater around aquaculture.</title>
        <authorList>
            <person name="Muramatsu S."/>
            <person name="Takabe Y."/>
            <person name="Mori K."/>
            <person name="Takaichi S."/>
            <person name="Hanada S."/>
        </authorList>
    </citation>
    <scope>NUCLEOTIDE SEQUENCE [LARGE SCALE GENOMIC DNA]</scope>
    <source>
        <strain evidence="4 5">AI77</strain>
    </source>
</reference>
<evidence type="ECO:0000259" key="3">
    <source>
        <dbReference type="SMART" id="SM00062"/>
    </source>
</evidence>